<dbReference type="PROSITE" id="PS01360">
    <property type="entry name" value="ZF_MYND_1"/>
    <property type="match status" value="1"/>
</dbReference>
<dbReference type="GO" id="GO:0005829">
    <property type="term" value="C:cytosol"/>
    <property type="evidence" value="ECO:0000318"/>
    <property type="project" value="GO_Central"/>
</dbReference>
<dbReference type="PROSITE" id="PS00972">
    <property type="entry name" value="USP_1"/>
    <property type="match status" value="1"/>
</dbReference>
<dbReference type="InterPro" id="IPR028889">
    <property type="entry name" value="USP"/>
</dbReference>
<dbReference type="SUPFAM" id="SSF144232">
    <property type="entry name" value="HIT/MYND zinc finger-like"/>
    <property type="match status" value="1"/>
</dbReference>
<dbReference type="InterPro" id="IPR001394">
    <property type="entry name" value="Peptidase_C19_UCH"/>
</dbReference>
<dbReference type="Pfam" id="PF01753">
    <property type="entry name" value="zf-MYND"/>
    <property type="match status" value="1"/>
</dbReference>
<name>D8RHV9_SELML</name>
<dbReference type="Pfam" id="PF00443">
    <property type="entry name" value="UCH"/>
    <property type="match status" value="1"/>
</dbReference>
<keyword evidence="4" id="KW-0862">Zinc</keyword>
<dbReference type="InterPro" id="IPR050164">
    <property type="entry name" value="Peptidase_C19"/>
</dbReference>
<feature type="domain" description="USP" evidence="6">
    <location>
        <begin position="114"/>
        <end position="419"/>
    </location>
</feature>
<evidence type="ECO:0000256" key="4">
    <source>
        <dbReference type="ARBA" id="ARBA00022833"/>
    </source>
</evidence>
<dbReference type="eggNOG" id="KOG1865">
    <property type="taxonomic scope" value="Eukaryota"/>
</dbReference>
<keyword evidence="3 5" id="KW-0863">Zinc-finger</keyword>
<dbReference type="GO" id="GO:0031647">
    <property type="term" value="P:regulation of protein stability"/>
    <property type="evidence" value="ECO:0000318"/>
    <property type="project" value="GO_Central"/>
</dbReference>
<organism evidence="9">
    <name type="scientific">Selaginella moellendorffii</name>
    <name type="common">Spikemoss</name>
    <dbReference type="NCBI Taxonomy" id="88036"/>
    <lineage>
        <taxon>Eukaryota</taxon>
        <taxon>Viridiplantae</taxon>
        <taxon>Streptophyta</taxon>
        <taxon>Embryophyta</taxon>
        <taxon>Tracheophyta</taxon>
        <taxon>Lycopodiopsida</taxon>
        <taxon>Selaginellales</taxon>
        <taxon>Selaginellaceae</taxon>
        <taxon>Selaginella</taxon>
    </lineage>
</organism>
<evidence type="ECO:0000256" key="2">
    <source>
        <dbReference type="ARBA" id="ARBA00022723"/>
    </source>
</evidence>
<evidence type="ECO:0000256" key="5">
    <source>
        <dbReference type="PROSITE-ProRule" id="PRU00134"/>
    </source>
</evidence>
<feature type="domain" description="MYND-type" evidence="7">
    <location>
        <begin position="8"/>
        <end position="45"/>
    </location>
</feature>
<dbReference type="GO" id="GO:0016579">
    <property type="term" value="P:protein deubiquitination"/>
    <property type="evidence" value="ECO:0007669"/>
    <property type="project" value="InterPro"/>
</dbReference>
<dbReference type="InParanoid" id="D8RHV9"/>
<dbReference type="SUPFAM" id="SSF54001">
    <property type="entry name" value="Cysteine proteinases"/>
    <property type="match status" value="1"/>
</dbReference>
<sequence length="419" mass="47616">MLANRPVCVLCRTPTATRCSLCKAVYYCTLECQGKHWKQGHRLECPRKVVVSRDKREHALCALDGTLAKPKKVGFPPSQFPPYLGLANRELPQILFPYRDFLKFFSCNISKVPCGLINCGNSCYANVVLQCLASTRPLAAYLLHGMHQEACQREGWCFMCELEDHVQKAFNNQMPFSPIKILSRLRSIGNSLGYGRQEDAHEFMRLAVDCMQKICLDEAGGETTLDARTQETTLIQHIFGGYLQSQVVCCQCQQRSNLYENMLDLSVGIQGNVESLEDALKQFTSPEWLDGDNKYRCDRCNAYVRAKKRLSVHEAPNILTIALKRFQGGKFGKINKKVTFPEELDMVPYMSGTVDTPPAYKLYAVVVHVDMLNASYFGHYVCYVRAGNGAWFKVDDSKVKEVDQIRVMSQKAYMLLYRR</sequence>
<dbReference type="EMBL" id="GL377580">
    <property type="protein sequence ID" value="EFJ28139.1"/>
    <property type="molecule type" value="Genomic_DNA"/>
</dbReference>
<proteinExistence type="inferred from homology"/>
<dbReference type="GO" id="GO:0004843">
    <property type="term" value="F:cysteine-type deubiquitinase activity"/>
    <property type="evidence" value="ECO:0000318"/>
    <property type="project" value="GO_Central"/>
</dbReference>
<dbReference type="GO" id="GO:0005634">
    <property type="term" value="C:nucleus"/>
    <property type="evidence" value="ECO:0000318"/>
    <property type="project" value="GO_Central"/>
</dbReference>
<dbReference type="PANTHER" id="PTHR24006">
    <property type="entry name" value="UBIQUITIN CARBOXYL-TERMINAL HYDROLASE"/>
    <property type="match status" value="1"/>
</dbReference>
<dbReference type="KEGG" id="smo:SELMODRAFT_171601"/>
<comment type="similarity">
    <text evidence="1">Belongs to the peptidase C19 family.</text>
</comment>
<dbReference type="OMA" id="GHKRECM"/>
<gene>
    <name evidence="8" type="ORF">SELMODRAFT_171601</name>
</gene>
<dbReference type="Gene3D" id="3.90.70.10">
    <property type="entry name" value="Cysteine proteinases"/>
    <property type="match status" value="1"/>
</dbReference>
<dbReference type="Gene3D" id="6.10.140.2220">
    <property type="match status" value="1"/>
</dbReference>
<evidence type="ECO:0000313" key="9">
    <source>
        <dbReference type="Proteomes" id="UP000001514"/>
    </source>
</evidence>
<evidence type="ECO:0000259" key="6">
    <source>
        <dbReference type="PROSITE" id="PS50235"/>
    </source>
</evidence>
<dbReference type="Proteomes" id="UP000001514">
    <property type="component" value="Unassembled WGS sequence"/>
</dbReference>
<dbReference type="PROSITE" id="PS50865">
    <property type="entry name" value="ZF_MYND_2"/>
    <property type="match status" value="1"/>
</dbReference>
<evidence type="ECO:0000313" key="8">
    <source>
        <dbReference type="EMBL" id="EFJ28139.1"/>
    </source>
</evidence>
<keyword evidence="2" id="KW-0479">Metal-binding</keyword>
<accession>D8RHV9</accession>
<dbReference type="HOGENOM" id="CLU_008279_10_3_1"/>
<dbReference type="FunFam" id="3.90.70.10:FF:000026">
    <property type="entry name" value="Ubiquitin carboxyl-terminal hydrolase 15"/>
    <property type="match status" value="1"/>
</dbReference>
<dbReference type="Gramene" id="EFJ28139">
    <property type="protein sequence ID" value="EFJ28139"/>
    <property type="gene ID" value="SELMODRAFT_171601"/>
</dbReference>
<dbReference type="GO" id="GO:0008270">
    <property type="term" value="F:zinc ion binding"/>
    <property type="evidence" value="ECO:0007669"/>
    <property type="project" value="UniProtKB-KW"/>
</dbReference>
<dbReference type="InterPro" id="IPR038765">
    <property type="entry name" value="Papain-like_cys_pep_sf"/>
</dbReference>
<evidence type="ECO:0008006" key="10">
    <source>
        <dbReference type="Google" id="ProtNLM"/>
    </source>
</evidence>
<dbReference type="PANTHER" id="PTHR24006:SF677">
    <property type="entry name" value="UBIQUITIN CARBOXYL-TERMINAL HYDROLASE 19"/>
    <property type="match status" value="1"/>
</dbReference>
<dbReference type="AlphaFoldDB" id="D8RHV9"/>
<dbReference type="InterPro" id="IPR018200">
    <property type="entry name" value="USP_CS"/>
</dbReference>
<protein>
    <recommendedName>
        <fullName evidence="10">Ubiquitinyl hydrolase 1</fullName>
    </recommendedName>
</protein>
<dbReference type="CDD" id="cd02661">
    <property type="entry name" value="Peptidase_C19E"/>
    <property type="match status" value="1"/>
</dbReference>
<evidence type="ECO:0000256" key="1">
    <source>
        <dbReference type="ARBA" id="ARBA00009085"/>
    </source>
</evidence>
<dbReference type="PROSITE" id="PS50235">
    <property type="entry name" value="USP_3"/>
    <property type="match status" value="1"/>
</dbReference>
<reference evidence="8 9" key="1">
    <citation type="journal article" date="2011" name="Science">
        <title>The Selaginella genome identifies genetic changes associated with the evolution of vascular plants.</title>
        <authorList>
            <person name="Banks J.A."/>
            <person name="Nishiyama T."/>
            <person name="Hasebe M."/>
            <person name="Bowman J.L."/>
            <person name="Gribskov M."/>
            <person name="dePamphilis C."/>
            <person name="Albert V.A."/>
            <person name="Aono N."/>
            <person name="Aoyama T."/>
            <person name="Ambrose B.A."/>
            <person name="Ashton N.W."/>
            <person name="Axtell M.J."/>
            <person name="Barker E."/>
            <person name="Barker M.S."/>
            <person name="Bennetzen J.L."/>
            <person name="Bonawitz N.D."/>
            <person name="Chapple C."/>
            <person name="Cheng C."/>
            <person name="Correa L.G."/>
            <person name="Dacre M."/>
            <person name="DeBarry J."/>
            <person name="Dreyer I."/>
            <person name="Elias M."/>
            <person name="Engstrom E.M."/>
            <person name="Estelle M."/>
            <person name="Feng L."/>
            <person name="Finet C."/>
            <person name="Floyd S.K."/>
            <person name="Frommer W.B."/>
            <person name="Fujita T."/>
            <person name="Gramzow L."/>
            <person name="Gutensohn M."/>
            <person name="Harholt J."/>
            <person name="Hattori M."/>
            <person name="Heyl A."/>
            <person name="Hirai T."/>
            <person name="Hiwatashi Y."/>
            <person name="Ishikawa M."/>
            <person name="Iwata M."/>
            <person name="Karol K.G."/>
            <person name="Koehler B."/>
            <person name="Kolukisaoglu U."/>
            <person name="Kubo M."/>
            <person name="Kurata T."/>
            <person name="Lalonde S."/>
            <person name="Li K."/>
            <person name="Li Y."/>
            <person name="Litt A."/>
            <person name="Lyons E."/>
            <person name="Manning G."/>
            <person name="Maruyama T."/>
            <person name="Michael T.P."/>
            <person name="Mikami K."/>
            <person name="Miyazaki S."/>
            <person name="Morinaga S."/>
            <person name="Murata T."/>
            <person name="Mueller-Roeber B."/>
            <person name="Nelson D.R."/>
            <person name="Obara M."/>
            <person name="Oguri Y."/>
            <person name="Olmstead R.G."/>
            <person name="Onodera N."/>
            <person name="Petersen B.L."/>
            <person name="Pils B."/>
            <person name="Prigge M."/>
            <person name="Rensing S.A."/>
            <person name="Riano-Pachon D.M."/>
            <person name="Roberts A.W."/>
            <person name="Sato Y."/>
            <person name="Scheller H.V."/>
            <person name="Schulz B."/>
            <person name="Schulz C."/>
            <person name="Shakirov E.V."/>
            <person name="Shibagaki N."/>
            <person name="Shinohara N."/>
            <person name="Shippen D.E."/>
            <person name="Soerensen I."/>
            <person name="Sotooka R."/>
            <person name="Sugimoto N."/>
            <person name="Sugita M."/>
            <person name="Sumikawa N."/>
            <person name="Tanurdzic M."/>
            <person name="Theissen G."/>
            <person name="Ulvskov P."/>
            <person name="Wakazuki S."/>
            <person name="Weng J.K."/>
            <person name="Willats W.W."/>
            <person name="Wipf D."/>
            <person name="Wolf P.G."/>
            <person name="Yang L."/>
            <person name="Zimmer A.D."/>
            <person name="Zhu Q."/>
            <person name="Mitros T."/>
            <person name="Hellsten U."/>
            <person name="Loque D."/>
            <person name="Otillar R."/>
            <person name="Salamov A."/>
            <person name="Schmutz J."/>
            <person name="Shapiro H."/>
            <person name="Lindquist E."/>
            <person name="Lucas S."/>
            <person name="Rokhsar D."/>
            <person name="Grigoriev I.V."/>
        </authorList>
    </citation>
    <scope>NUCLEOTIDE SEQUENCE [LARGE SCALE GENOMIC DNA]</scope>
</reference>
<evidence type="ECO:0000259" key="7">
    <source>
        <dbReference type="PROSITE" id="PS50865"/>
    </source>
</evidence>
<dbReference type="STRING" id="88036.D8RHV9"/>
<dbReference type="InterPro" id="IPR002893">
    <property type="entry name" value="Znf_MYND"/>
</dbReference>
<evidence type="ECO:0000256" key="3">
    <source>
        <dbReference type="ARBA" id="ARBA00022771"/>
    </source>
</evidence>
<keyword evidence="9" id="KW-1185">Reference proteome</keyword>